<dbReference type="InterPro" id="IPR050846">
    <property type="entry name" value="TLCD"/>
</dbReference>
<dbReference type="GO" id="GO:0005783">
    <property type="term" value="C:endoplasmic reticulum"/>
    <property type="evidence" value="ECO:0007669"/>
    <property type="project" value="TreeGrafter"/>
</dbReference>
<reference evidence="7 8" key="1">
    <citation type="journal article" date="2018" name="MBio">
        <title>Comparative Genomics Reveals the Core Gene Toolbox for the Fungus-Insect Symbiosis.</title>
        <authorList>
            <person name="Wang Y."/>
            <person name="Stata M."/>
            <person name="Wang W."/>
            <person name="Stajich J.E."/>
            <person name="White M.M."/>
            <person name="Moncalvo J.M."/>
        </authorList>
    </citation>
    <scope>NUCLEOTIDE SEQUENCE [LARGE SCALE GENOMIC DNA]</scope>
    <source>
        <strain evidence="7 8">SWE-8-4</strain>
    </source>
</reference>
<evidence type="ECO:0000313" key="8">
    <source>
        <dbReference type="Proteomes" id="UP000245383"/>
    </source>
</evidence>
<organism evidence="7 8">
    <name type="scientific">Smittium simulii</name>
    <dbReference type="NCBI Taxonomy" id="133385"/>
    <lineage>
        <taxon>Eukaryota</taxon>
        <taxon>Fungi</taxon>
        <taxon>Fungi incertae sedis</taxon>
        <taxon>Zoopagomycota</taxon>
        <taxon>Kickxellomycotina</taxon>
        <taxon>Harpellomycetes</taxon>
        <taxon>Harpellales</taxon>
        <taxon>Legeriomycetaceae</taxon>
        <taxon>Smittium</taxon>
    </lineage>
</organism>
<keyword evidence="2 5" id="KW-0812">Transmembrane</keyword>
<comment type="subcellular location">
    <subcellularLocation>
        <location evidence="1">Membrane</location>
        <topology evidence="1">Multi-pass membrane protein</topology>
    </subcellularLocation>
</comment>
<keyword evidence="8" id="KW-1185">Reference proteome</keyword>
<feature type="transmembrane region" description="Helical" evidence="5">
    <location>
        <begin position="43"/>
        <end position="64"/>
    </location>
</feature>
<dbReference type="EMBL" id="MBFR01000309">
    <property type="protein sequence ID" value="PVU89511.1"/>
    <property type="molecule type" value="Genomic_DNA"/>
</dbReference>
<dbReference type="InterPro" id="IPR006634">
    <property type="entry name" value="TLC-dom"/>
</dbReference>
<keyword evidence="4 5" id="KW-0472">Membrane</keyword>
<evidence type="ECO:0000256" key="4">
    <source>
        <dbReference type="ARBA" id="ARBA00023136"/>
    </source>
</evidence>
<comment type="caution">
    <text evidence="7">The sequence shown here is derived from an EMBL/GenBank/DDBJ whole genome shotgun (WGS) entry which is preliminary data.</text>
</comment>
<keyword evidence="3 5" id="KW-1133">Transmembrane helix</keyword>
<evidence type="ECO:0000256" key="1">
    <source>
        <dbReference type="ARBA" id="ARBA00004141"/>
    </source>
</evidence>
<dbReference type="GO" id="GO:0055088">
    <property type="term" value="P:lipid homeostasis"/>
    <property type="evidence" value="ECO:0007669"/>
    <property type="project" value="TreeGrafter"/>
</dbReference>
<feature type="transmembrane region" description="Helical" evidence="5">
    <location>
        <begin position="163"/>
        <end position="186"/>
    </location>
</feature>
<dbReference type="PANTHER" id="PTHR13439:SF72">
    <property type="entry name" value="TLC DOMAIN-CONTAINING PROTEIN"/>
    <property type="match status" value="1"/>
</dbReference>
<protein>
    <recommendedName>
        <fullName evidence="6">TLC domain-containing protein</fullName>
    </recommendedName>
</protein>
<evidence type="ECO:0000259" key="6">
    <source>
        <dbReference type="Pfam" id="PF03798"/>
    </source>
</evidence>
<dbReference type="Pfam" id="PF03798">
    <property type="entry name" value="TRAM_LAG1_CLN8"/>
    <property type="match status" value="1"/>
</dbReference>
<dbReference type="Proteomes" id="UP000245383">
    <property type="component" value="Unassembled WGS sequence"/>
</dbReference>
<feature type="domain" description="TLC" evidence="6">
    <location>
        <begin position="44"/>
        <end position="212"/>
    </location>
</feature>
<evidence type="ECO:0000256" key="5">
    <source>
        <dbReference type="SAM" id="Phobius"/>
    </source>
</evidence>
<dbReference type="GO" id="GO:0016020">
    <property type="term" value="C:membrane"/>
    <property type="evidence" value="ECO:0007669"/>
    <property type="project" value="UniProtKB-SubCell"/>
</dbReference>
<feature type="transmembrane region" description="Helical" evidence="5">
    <location>
        <begin position="120"/>
        <end position="142"/>
    </location>
</feature>
<accession>A0A2T9YB06</accession>
<gene>
    <name evidence="7" type="ORF">BB561_005306</name>
</gene>
<dbReference type="OrthoDB" id="341353at2759"/>
<sequence>MFTSTIDSRLKLFSTGLVVGSVVLNSIFHLMRKTSAYTTEKQLAWILTFTTCVTVVLASIPYLLQLFYHNLDVTKIVVTDSFSLMICGFFEAYLIWDLLIGHKYYRSSFDLITGYFHHSFYILLVFYVSMIGYSAIFTLVFIMELPTIVLAIGSINKALRKDWLFASCFFSTRLLLHIVLIYRFFSYFPNRLIWKLLVSSLPLHIYWFYCFVKQQKRLRSKRKLASIH</sequence>
<evidence type="ECO:0000256" key="3">
    <source>
        <dbReference type="ARBA" id="ARBA00022989"/>
    </source>
</evidence>
<dbReference type="AlphaFoldDB" id="A0A2T9YB06"/>
<feature type="transmembrane region" description="Helical" evidence="5">
    <location>
        <begin position="12"/>
        <end position="31"/>
    </location>
</feature>
<dbReference type="STRING" id="133385.A0A2T9YB06"/>
<name>A0A2T9YB06_9FUNG</name>
<evidence type="ECO:0000313" key="7">
    <source>
        <dbReference type="EMBL" id="PVU89511.1"/>
    </source>
</evidence>
<feature type="transmembrane region" description="Helical" evidence="5">
    <location>
        <begin position="192"/>
        <end position="212"/>
    </location>
</feature>
<feature type="transmembrane region" description="Helical" evidence="5">
    <location>
        <begin position="76"/>
        <end position="100"/>
    </location>
</feature>
<dbReference type="PANTHER" id="PTHR13439">
    <property type="entry name" value="CT120 PROTEIN"/>
    <property type="match status" value="1"/>
</dbReference>
<evidence type="ECO:0000256" key="2">
    <source>
        <dbReference type="ARBA" id="ARBA00022692"/>
    </source>
</evidence>
<proteinExistence type="predicted"/>